<dbReference type="SUPFAM" id="SSF56112">
    <property type="entry name" value="Protein kinase-like (PK-like)"/>
    <property type="match status" value="1"/>
</dbReference>
<dbReference type="Proteomes" id="UP001481413">
    <property type="component" value="Unassembled WGS sequence"/>
</dbReference>
<feature type="domain" description="Aminoglycoside phosphotransferase" evidence="1">
    <location>
        <begin position="53"/>
        <end position="272"/>
    </location>
</feature>
<dbReference type="EMBL" id="BAABWH010000009">
    <property type="protein sequence ID" value="GAA6146618.1"/>
    <property type="molecule type" value="Genomic_DNA"/>
</dbReference>
<dbReference type="InterPro" id="IPR011009">
    <property type="entry name" value="Kinase-like_dom_sf"/>
</dbReference>
<name>A0ABQ0A2J3_9GAMM</name>
<proteinExistence type="predicted"/>
<evidence type="ECO:0000313" key="3">
    <source>
        <dbReference type="Proteomes" id="UP001481413"/>
    </source>
</evidence>
<reference evidence="2 3" key="1">
    <citation type="submission" date="2024-04" db="EMBL/GenBank/DDBJ databases">
        <title>Draft genome sequence of Thalassolituus maritimus NBRC 116585.</title>
        <authorList>
            <person name="Miyakawa T."/>
            <person name="Kusuya Y."/>
            <person name="Miura T."/>
        </authorList>
    </citation>
    <scope>NUCLEOTIDE SEQUENCE [LARGE SCALE GENOMIC DNA]</scope>
    <source>
        <strain evidence="2 3">5NW40-0001</strain>
    </source>
</reference>
<comment type="caution">
    <text evidence="2">The sequence shown here is derived from an EMBL/GenBank/DDBJ whole genome shotgun (WGS) entry which is preliminary data.</text>
</comment>
<dbReference type="RefSeq" id="WP_353295840.1">
    <property type="nucleotide sequence ID" value="NZ_BAABWH010000009.1"/>
</dbReference>
<protein>
    <recommendedName>
        <fullName evidence="1">Aminoglycoside phosphotransferase domain-containing protein</fullName>
    </recommendedName>
</protein>
<accession>A0ABQ0A2J3</accession>
<evidence type="ECO:0000313" key="2">
    <source>
        <dbReference type="EMBL" id="GAA6146618.1"/>
    </source>
</evidence>
<keyword evidence="3" id="KW-1185">Reference proteome</keyword>
<dbReference type="Gene3D" id="3.90.1200.10">
    <property type="match status" value="1"/>
</dbReference>
<organism evidence="2 3">
    <name type="scientific">Thalassolituus maritimus</name>
    <dbReference type="NCBI Taxonomy" id="484498"/>
    <lineage>
        <taxon>Bacteria</taxon>
        <taxon>Pseudomonadati</taxon>
        <taxon>Pseudomonadota</taxon>
        <taxon>Gammaproteobacteria</taxon>
        <taxon>Oceanospirillales</taxon>
        <taxon>Oceanospirillaceae</taxon>
        <taxon>Thalassolituus</taxon>
    </lineage>
</organism>
<evidence type="ECO:0000259" key="1">
    <source>
        <dbReference type="Pfam" id="PF01636"/>
    </source>
</evidence>
<dbReference type="InterPro" id="IPR002575">
    <property type="entry name" value="Aminoglycoside_PTrfase"/>
</dbReference>
<dbReference type="Pfam" id="PF01636">
    <property type="entry name" value="APH"/>
    <property type="match status" value="1"/>
</dbReference>
<sequence>MKRNWLRTARAVARVHSICDDNSLNPRALLDLLGEASGQLRITTLNLEYAELGGVNNLGMFLHYGESGRAPLALSKIQTPELAEREFRFIRWSHSQGERLTAEPVYYRQLSDDLAVTSSTFLQQPSRYLSSAIHALHWRLMQVKDYEYALGNSRALRDQVRPDTNIRKVLHYLVSEERSEKALEFIETFLQERQAILGQRVRERIMLVARTIMRDWEALFEREAGLVHGDFKRQNILSVSDFDYRLIDLQYYLVGIRSWDLAFYYSKYEEGFTYALMDYRGANRILRTSDESLFVFLYLIASSLKIKPKHREQVMRRKLLPALNYFEYQGIYAA</sequence>
<gene>
    <name evidence="2" type="ORF">NBRC116585_27360</name>
</gene>